<feature type="region of interest" description="Disordered" evidence="1">
    <location>
        <begin position="1"/>
        <end position="33"/>
    </location>
</feature>
<dbReference type="Proteomes" id="UP000038010">
    <property type="component" value="Unassembled WGS sequence"/>
</dbReference>
<feature type="domain" description="Heterokaryon incompatibility" evidence="2">
    <location>
        <begin position="165"/>
        <end position="311"/>
    </location>
</feature>
<dbReference type="GeneID" id="28742101"/>
<dbReference type="AlphaFoldDB" id="A0A0N1HWT8"/>
<evidence type="ECO:0000259" key="2">
    <source>
        <dbReference type="Pfam" id="PF06985"/>
    </source>
</evidence>
<feature type="compositionally biased region" description="Basic and acidic residues" evidence="1">
    <location>
        <begin position="618"/>
        <end position="631"/>
    </location>
</feature>
<dbReference type="OrthoDB" id="76388at2759"/>
<protein>
    <recommendedName>
        <fullName evidence="2">Heterokaryon incompatibility domain-containing protein</fullName>
    </recommendedName>
</protein>
<dbReference type="STRING" id="1664694.A0A0N1HWT8"/>
<keyword evidence="4" id="KW-1185">Reference proteome</keyword>
<dbReference type="VEuPathDB" id="FungiDB:AB675_9666"/>
<feature type="region of interest" description="Disordered" evidence="1">
    <location>
        <begin position="77"/>
        <end position="124"/>
    </location>
</feature>
<dbReference type="Pfam" id="PF06985">
    <property type="entry name" value="HET"/>
    <property type="match status" value="1"/>
</dbReference>
<accession>A0A0N1HWT8</accession>
<evidence type="ECO:0000313" key="3">
    <source>
        <dbReference type="EMBL" id="KPI42216.1"/>
    </source>
</evidence>
<dbReference type="PANTHER" id="PTHR24148:SF73">
    <property type="entry name" value="HET DOMAIN PROTEIN (AFU_ORTHOLOGUE AFUA_8G01020)"/>
    <property type="match status" value="1"/>
</dbReference>
<comment type="caution">
    <text evidence="3">The sequence shown here is derived from an EMBL/GenBank/DDBJ whole genome shotgun (WGS) entry which is preliminary data.</text>
</comment>
<dbReference type="InterPro" id="IPR010730">
    <property type="entry name" value="HET"/>
</dbReference>
<feature type="region of interest" description="Disordered" evidence="1">
    <location>
        <begin position="576"/>
        <end position="638"/>
    </location>
</feature>
<evidence type="ECO:0000313" key="4">
    <source>
        <dbReference type="Proteomes" id="UP000038010"/>
    </source>
</evidence>
<reference evidence="3 4" key="1">
    <citation type="submission" date="2015-06" db="EMBL/GenBank/DDBJ databases">
        <title>Draft genome of the ant-associated black yeast Phialophora attae CBS 131958.</title>
        <authorList>
            <person name="Moreno L.F."/>
            <person name="Stielow B.J."/>
            <person name="de Hoog S."/>
            <person name="Vicente V.A."/>
            <person name="Weiss V.A."/>
            <person name="de Vries M."/>
            <person name="Cruz L.M."/>
            <person name="Souza E.M."/>
        </authorList>
    </citation>
    <scope>NUCLEOTIDE SEQUENCE [LARGE SCALE GENOMIC DNA]</scope>
    <source>
        <strain evidence="3 4">CBS 131958</strain>
    </source>
</reference>
<evidence type="ECO:0000256" key="1">
    <source>
        <dbReference type="SAM" id="MobiDB-lite"/>
    </source>
</evidence>
<feature type="compositionally biased region" description="Basic and acidic residues" evidence="1">
    <location>
        <begin position="10"/>
        <end position="22"/>
    </location>
</feature>
<organism evidence="3 4">
    <name type="scientific">Cyphellophora attinorum</name>
    <dbReference type="NCBI Taxonomy" id="1664694"/>
    <lineage>
        <taxon>Eukaryota</taxon>
        <taxon>Fungi</taxon>
        <taxon>Dikarya</taxon>
        <taxon>Ascomycota</taxon>
        <taxon>Pezizomycotina</taxon>
        <taxon>Eurotiomycetes</taxon>
        <taxon>Chaetothyriomycetidae</taxon>
        <taxon>Chaetothyriales</taxon>
        <taxon>Cyphellophoraceae</taxon>
        <taxon>Cyphellophora</taxon>
    </lineage>
</organism>
<proteinExistence type="predicted"/>
<dbReference type="RefSeq" id="XP_018002179.1">
    <property type="nucleotide sequence ID" value="XM_018150221.1"/>
</dbReference>
<dbReference type="EMBL" id="LFJN01000007">
    <property type="protein sequence ID" value="KPI42216.1"/>
    <property type="molecule type" value="Genomic_DNA"/>
</dbReference>
<feature type="compositionally biased region" description="Basic residues" evidence="1">
    <location>
        <begin position="583"/>
        <end position="615"/>
    </location>
</feature>
<sequence>MSLGARRYSSSRDIDNDDRLRLPDQGGAYSSSYREVQYLNIPRSGGGDYRRSSSATRQAVPVYEVDVITRRTSNIDIASACNPARPRSPSGDSSPRPASIRPPPSIRHASEAGSGGNGGQKIASFRYGPLDRSVKGRIRILRVRPEKENGLISCELTRSDIKATYSALSYTWASSGKSSGVDSNELILLNGKPFPVRENLFAFLRHARKYLRNKPLWVDAICINQEDVEEKNQQVGMMWKIYSFTKEVLVWLGPSSRDSDHIEHAIKKMKEYADTNDMSMAISSASDDEFWRGFRDINSAFYWDRVWVIQEFTLPSHGRIIQGNDWVTFDVFQDTIRRFDNKIYRGALTNVVFSSKRRDDFNDYMSNIHPLWQRRLSYKRESSRVHKDADWTTLSGVRHCQDLRDRVYGIMALSTHGNSLRVDYELTPFELLLESIWLEHDSDIDRTDIVMNLANILLLTPASICMYADSATSHSKWVLHRCNLTRRSGTKELQALHLSAAANSRGKRRWLEASTSDEKEVHWRNFASLKDRGSLKVPKGWPVFPSRKQCPWQMFVYAVTKEGKWGLKLAIDGDIPTDAKSKNDRRRSRSRSRSRSRDRKRDSSRRRSRSRRRNASRSSDEKDKSSKKDPRGSVIADGYMSPEEFMSVNAKRATALGVYRTTCAPVEMTVYYALAQGLEGVGPSDNKAGAFEEVLEHLEF</sequence>
<dbReference type="InterPro" id="IPR052895">
    <property type="entry name" value="HetReg/Transcr_Mod"/>
</dbReference>
<name>A0A0N1HWT8_9EURO</name>
<gene>
    <name evidence="3" type="ORF">AB675_9666</name>
</gene>
<feature type="compositionally biased region" description="Low complexity" evidence="1">
    <location>
        <begin position="83"/>
        <end position="99"/>
    </location>
</feature>
<dbReference type="PANTHER" id="PTHR24148">
    <property type="entry name" value="ANKYRIN REPEAT DOMAIN-CONTAINING PROTEIN 39 HOMOLOG-RELATED"/>
    <property type="match status" value="1"/>
</dbReference>